<evidence type="ECO:0000256" key="2">
    <source>
        <dbReference type="ARBA" id="ARBA00022723"/>
    </source>
</evidence>
<accession>A0A914CQ21</accession>
<keyword evidence="4" id="KW-0186">Copper</keyword>
<evidence type="ECO:0000313" key="7">
    <source>
        <dbReference type="WBParaSite" id="ACRNAN_scaffold13226.g15583.t1"/>
    </source>
</evidence>
<dbReference type="GO" id="GO:0005507">
    <property type="term" value="F:copper ion binding"/>
    <property type="evidence" value="ECO:0007669"/>
    <property type="project" value="InterPro"/>
</dbReference>
<evidence type="ECO:0000313" key="6">
    <source>
        <dbReference type="Proteomes" id="UP000887540"/>
    </source>
</evidence>
<dbReference type="GO" id="GO:0006826">
    <property type="term" value="P:iron ion transport"/>
    <property type="evidence" value="ECO:0007669"/>
    <property type="project" value="TreeGrafter"/>
</dbReference>
<dbReference type="PANTHER" id="PTHR11709">
    <property type="entry name" value="MULTI-COPPER OXIDASE"/>
    <property type="match status" value="1"/>
</dbReference>
<evidence type="ECO:0000256" key="4">
    <source>
        <dbReference type="ARBA" id="ARBA00023008"/>
    </source>
</evidence>
<dbReference type="SUPFAM" id="SSF49503">
    <property type="entry name" value="Cupredoxins"/>
    <property type="match status" value="1"/>
</dbReference>
<dbReference type="AlphaFoldDB" id="A0A914CQ21"/>
<dbReference type="Pfam" id="PF07732">
    <property type="entry name" value="Cu-oxidase_3"/>
    <property type="match status" value="1"/>
</dbReference>
<keyword evidence="3" id="KW-0560">Oxidoreductase</keyword>
<dbReference type="Gene3D" id="2.60.40.420">
    <property type="entry name" value="Cupredoxins - blue copper proteins"/>
    <property type="match status" value="1"/>
</dbReference>
<feature type="domain" description="Plastocyanin-like" evidence="5">
    <location>
        <begin position="73"/>
        <end position="177"/>
    </location>
</feature>
<evidence type="ECO:0000256" key="1">
    <source>
        <dbReference type="ARBA" id="ARBA00010609"/>
    </source>
</evidence>
<evidence type="ECO:0000256" key="3">
    <source>
        <dbReference type="ARBA" id="ARBA00023002"/>
    </source>
</evidence>
<reference evidence="7" key="1">
    <citation type="submission" date="2022-11" db="UniProtKB">
        <authorList>
            <consortium name="WormBaseParasite"/>
        </authorList>
    </citation>
    <scope>IDENTIFICATION</scope>
</reference>
<sequence length="245" mass="27600">MATPDADGVYRFTYELAFTYSMYSPSNNTPVLYDVNSQKWIRLNSTLTSACNASNVITDDLDFALQDVNQFSGLHVRMISINGKIPGDTIVVPLGAEVEMNFKNRIGTRSLSVHVHGLDKMGLWYTDGVAFVQQCPIGPNSDYSYRFVADTAGTQFYHGHLSTEFGEGVMGGFLVKKTVEKTYDAQNNLMVMGREYYTLLQVFIQLLPVTNFFKGHWNHRHGGRIASRIRSIRQIFQTIERTLGS</sequence>
<dbReference type="PANTHER" id="PTHR11709:SF394">
    <property type="entry name" value="FI03373P-RELATED"/>
    <property type="match status" value="1"/>
</dbReference>
<dbReference type="InterPro" id="IPR008972">
    <property type="entry name" value="Cupredoxin"/>
</dbReference>
<dbReference type="Proteomes" id="UP000887540">
    <property type="component" value="Unplaced"/>
</dbReference>
<protein>
    <submittedName>
        <fullName evidence="7">Plastocyanin-like domain-containing protein</fullName>
    </submittedName>
</protein>
<evidence type="ECO:0000259" key="5">
    <source>
        <dbReference type="Pfam" id="PF07732"/>
    </source>
</evidence>
<comment type="similarity">
    <text evidence="1">Belongs to the multicopper oxidase family.</text>
</comment>
<keyword evidence="2" id="KW-0479">Metal-binding</keyword>
<keyword evidence="6" id="KW-1185">Reference proteome</keyword>
<organism evidence="6 7">
    <name type="scientific">Acrobeloides nanus</name>
    <dbReference type="NCBI Taxonomy" id="290746"/>
    <lineage>
        <taxon>Eukaryota</taxon>
        <taxon>Metazoa</taxon>
        <taxon>Ecdysozoa</taxon>
        <taxon>Nematoda</taxon>
        <taxon>Chromadorea</taxon>
        <taxon>Rhabditida</taxon>
        <taxon>Tylenchina</taxon>
        <taxon>Cephalobomorpha</taxon>
        <taxon>Cephaloboidea</taxon>
        <taxon>Cephalobidae</taxon>
        <taxon>Acrobeloides</taxon>
    </lineage>
</organism>
<dbReference type="GO" id="GO:0005886">
    <property type="term" value="C:plasma membrane"/>
    <property type="evidence" value="ECO:0007669"/>
    <property type="project" value="TreeGrafter"/>
</dbReference>
<dbReference type="InterPro" id="IPR011707">
    <property type="entry name" value="Cu-oxidase-like_N"/>
</dbReference>
<dbReference type="InterPro" id="IPR045087">
    <property type="entry name" value="Cu-oxidase_fam"/>
</dbReference>
<name>A0A914CQ21_9BILA</name>
<dbReference type="WBParaSite" id="ACRNAN_scaffold13226.g15583.t1">
    <property type="protein sequence ID" value="ACRNAN_scaffold13226.g15583.t1"/>
    <property type="gene ID" value="ACRNAN_scaffold13226.g15583"/>
</dbReference>
<proteinExistence type="inferred from homology"/>
<dbReference type="GO" id="GO:0016491">
    <property type="term" value="F:oxidoreductase activity"/>
    <property type="evidence" value="ECO:0007669"/>
    <property type="project" value="UniProtKB-KW"/>
</dbReference>